<dbReference type="EMBL" id="JXTC01000096">
    <property type="protein sequence ID" value="PON89275.1"/>
    <property type="molecule type" value="Genomic_DNA"/>
</dbReference>
<keyword evidence="4" id="KW-1185">Reference proteome</keyword>
<keyword evidence="2" id="KW-1133">Transmembrane helix</keyword>
<dbReference type="Proteomes" id="UP000237000">
    <property type="component" value="Unassembled WGS sequence"/>
</dbReference>
<dbReference type="AlphaFoldDB" id="A0A2P5EUS2"/>
<protein>
    <submittedName>
        <fullName evidence="3">Uncharacterized protein</fullName>
    </submittedName>
</protein>
<proteinExistence type="predicted"/>
<feature type="region of interest" description="Disordered" evidence="1">
    <location>
        <begin position="22"/>
        <end position="41"/>
    </location>
</feature>
<evidence type="ECO:0000256" key="1">
    <source>
        <dbReference type="SAM" id="MobiDB-lite"/>
    </source>
</evidence>
<keyword evidence="2" id="KW-0812">Transmembrane</keyword>
<name>A0A2P5EUS2_TREOI</name>
<gene>
    <name evidence="3" type="ORF">TorRG33x02_149460</name>
</gene>
<accession>A0A2P5EUS2</accession>
<sequence>MFRLIDKTSSIVSSYFEANKQASGHNQHEGPQRLVESGASPKPLNSHLVKGGIALVFTHFKVNYWSNEPQVRLFRDGRVPSLGCKGGVTRGGMTRGVLRQKARAPLYGPRSEDSRPLGTLLLVSWLALVAVKLLLSPLLMGLKDGSKTLFNLRNHINLGVDRPVMLFRVHREGDLQVEELILTKCRVVPPLSSPFEITEGDWNPRPS</sequence>
<evidence type="ECO:0000313" key="3">
    <source>
        <dbReference type="EMBL" id="PON89275.1"/>
    </source>
</evidence>
<reference evidence="4" key="1">
    <citation type="submission" date="2016-06" db="EMBL/GenBank/DDBJ databases">
        <title>Parallel loss of symbiosis genes in relatives of nitrogen-fixing non-legume Parasponia.</title>
        <authorList>
            <person name="Van Velzen R."/>
            <person name="Holmer R."/>
            <person name="Bu F."/>
            <person name="Rutten L."/>
            <person name="Van Zeijl A."/>
            <person name="Liu W."/>
            <person name="Santuari L."/>
            <person name="Cao Q."/>
            <person name="Sharma T."/>
            <person name="Shen D."/>
            <person name="Roswanjaya Y."/>
            <person name="Wardhani T."/>
            <person name="Kalhor M.S."/>
            <person name="Jansen J."/>
            <person name="Van den Hoogen J."/>
            <person name="Gungor B."/>
            <person name="Hartog M."/>
            <person name="Hontelez J."/>
            <person name="Verver J."/>
            <person name="Yang W.-C."/>
            <person name="Schijlen E."/>
            <person name="Repin R."/>
            <person name="Schilthuizen M."/>
            <person name="Schranz E."/>
            <person name="Heidstra R."/>
            <person name="Miyata K."/>
            <person name="Fedorova E."/>
            <person name="Kohlen W."/>
            <person name="Bisseling T."/>
            <person name="Smit S."/>
            <person name="Geurts R."/>
        </authorList>
    </citation>
    <scope>NUCLEOTIDE SEQUENCE [LARGE SCALE GENOMIC DNA]</scope>
    <source>
        <strain evidence="4">cv. RG33-2</strain>
    </source>
</reference>
<comment type="caution">
    <text evidence="3">The sequence shown here is derived from an EMBL/GenBank/DDBJ whole genome shotgun (WGS) entry which is preliminary data.</text>
</comment>
<keyword evidence="2" id="KW-0472">Membrane</keyword>
<evidence type="ECO:0000313" key="4">
    <source>
        <dbReference type="Proteomes" id="UP000237000"/>
    </source>
</evidence>
<organism evidence="3 4">
    <name type="scientific">Trema orientale</name>
    <name type="common">Charcoal tree</name>
    <name type="synonym">Celtis orientalis</name>
    <dbReference type="NCBI Taxonomy" id="63057"/>
    <lineage>
        <taxon>Eukaryota</taxon>
        <taxon>Viridiplantae</taxon>
        <taxon>Streptophyta</taxon>
        <taxon>Embryophyta</taxon>
        <taxon>Tracheophyta</taxon>
        <taxon>Spermatophyta</taxon>
        <taxon>Magnoliopsida</taxon>
        <taxon>eudicotyledons</taxon>
        <taxon>Gunneridae</taxon>
        <taxon>Pentapetalae</taxon>
        <taxon>rosids</taxon>
        <taxon>fabids</taxon>
        <taxon>Rosales</taxon>
        <taxon>Cannabaceae</taxon>
        <taxon>Trema</taxon>
    </lineage>
</organism>
<evidence type="ECO:0000256" key="2">
    <source>
        <dbReference type="SAM" id="Phobius"/>
    </source>
</evidence>
<dbReference type="InParanoid" id="A0A2P5EUS2"/>
<feature type="transmembrane region" description="Helical" evidence="2">
    <location>
        <begin position="120"/>
        <end position="142"/>
    </location>
</feature>